<dbReference type="RefSeq" id="WP_244674926.1">
    <property type="nucleotide sequence ID" value="NZ_CP095046.1"/>
</dbReference>
<organism evidence="1 2">
    <name type="scientific">Hymenobacter cellulosilyticus</name>
    <dbReference type="NCBI Taxonomy" id="2932248"/>
    <lineage>
        <taxon>Bacteria</taxon>
        <taxon>Pseudomonadati</taxon>
        <taxon>Bacteroidota</taxon>
        <taxon>Cytophagia</taxon>
        <taxon>Cytophagales</taxon>
        <taxon>Hymenobacteraceae</taxon>
        <taxon>Hymenobacter</taxon>
    </lineage>
</organism>
<accession>A0A8T9Q7N0</accession>
<dbReference type="KEGG" id="hcu:MUN79_23345"/>
<gene>
    <name evidence="1" type="ORF">MUN79_23345</name>
</gene>
<evidence type="ECO:0000313" key="2">
    <source>
        <dbReference type="Proteomes" id="UP000831796"/>
    </source>
</evidence>
<proteinExistence type="predicted"/>
<dbReference type="AlphaFoldDB" id="A0A8T9Q7N0"/>
<name>A0A8T9Q7N0_9BACT</name>
<sequence length="201" mass="22785">MKLLLFRRFLLAGLFLLLLALGGVGWLLGTGYGRHYLERWVREQIARSSELALAPFEVSFSLWHDFPHLTASVHHISLSDTSFQQQHEVLRVGRADMRLDLRSLWHKQIQITRLTVRDVSFRERVDSLGRSWGLHGKQRHTSKGAGPPLDLNLDSLLVYNFRIQTRNDFAHSAFGPRCARPGWRLPFAGACCGPAVLCSGS</sequence>
<evidence type="ECO:0000313" key="1">
    <source>
        <dbReference type="EMBL" id="UOQ71519.1"/>
    </source>
</evidence>
<reference evidence="1" key="1">
    <citation type="submission" date="2022-04" db="EMBL/GenBank/DDBJ databases">
        <title>Hymenobacter sp. isolated from the air.</title>
        <authorList>
            <person name="Won M."/>
            <person name="Lee C.-M."/>
            <person name="Woen H.-Y."/>
            <person name="Kwon S.-W."/>
        </authorList>
    </citation>
    <scope>NUCLEOTIDE SEQUENCE</scope>
    <source>
        <strain evidence="1">5116S-3</strain>
    </source>
</reference>
<dbReference type="EMBL" id="CP095046">
    <property type="protein sequence ID" value="UOQ71519.1"/>
    <property type="molecule type" value="Genomic_DNA"/>
</dbReference>
<keyword evidence="2" id="KW-1185">Reference proteome</keyword>
<dbReference type="Proteomes" id="UP000831796">
    <property type="component" value="Chromosome"/>
</dbReference>
<evidence type="ECO:0008006" key="3">
    <source>
        <dbReference type="Google" id="ProtNLM"/>
    </source>
</evidence>
<protein>
    <recommendedName>
        <fullName evidence="3">AsmA family protein</fullName>
    </recommendedName>
</protein>